<dbReference type="VEuPathDB" id="FungiDB:PPTG_23180"/>
<protein>
    <submittedName>
        <fullName evidence="1">Uncharacterized protein</fullName>
    </submittedName>
</protein>
<proteinExistence type="predicted"/>
<dbReference type="EMBL" id="KI680285">
    <property type="protein sequence ID" value="ETL90653.1"/>
    <property type="molecule type" value="Genomic_DNA"/>
</dbReference>
<evidence type="ECO:0000313" key="1">
    <source>
        <dbReference type="EMBL" id="ETL90653.1"/>
    </source>
</evidence>
<accession>W2KZS3</accession>
<gene>
    <name evidence="1" type="ORF">L917_10704</name>
</gene>
<dbReference type="AlphaFoldDB" id="W2KZS3"/>
<reference evidence="1" key="1">
    <citation type="submission" date="2013-11" db="EMBL/GenBank/DDBJ databases">
        <title>The Genome Sequence of Phytophthora parasitica CHvinca01.</title>
        <authorList>
            <consortium name="The Broad Institute Genomics Platform"/>
            <person name="Russ C."/>
            <person name="Tyler B."/>
            <person name="Panabieres F."/>
            <person name="Shan W."/>
            <person name="Tripathy S."/>
            <person name="Grunwald N."/>
            <person name="Machado M."/>
            <person name="Johnson C.S."/>
            <person name="Arredondo F."/>
            <person name="Hong C."/>
            <person name="Coffey M."/>
            <person name="Young S.K."/>
            <person name="Zeng Q."/>
            <person name="Gargeya S."/>
            <person name="Fitzgerald M."/>
            <person name="Abouelleil A."/>
            <person name="Alvarado L."/>
            <person name="Chapman S.B."/>
            <person name="Gainer-Dewar J."/>
            <person name="Goldberg J."/>
            <person name="Griggs A."/>
            <person name="Gujja S."/>
            <person name="Hansen M."/>
            <person name="Howarth C."/>
            <person name="Imamovic A."/>
            <person name="Ireland A."/>
            <person name="Larimer J."/>
            <person name="McCowan C."/>
            <person name="Murphy C."/>
            <person name="Pearson M."/>
            <person name="Poon T.W."/>
            <person name="Priest M."/>
            <person name="Roberts A."/>
            <person name="Saif S."/>
            <person name="Shea T."/>
            <person name="Sykes S."/>
            <person name="Wortman J."/>
            <person name="Nusbaum C."/>
            <person name="Birren B."/>
        </authorList>
    </citation>
    <scope>NUCLEOTIDE SEQUENCE [LARGE SCALE GENOMIC DNA]</scope>
    <source>
        <strain evidence="1">CHvinca01</strain>
    </source>
</reference>
<sequence length="141" mass="16370">MTREQRSRYTKGLCHTTTVVATITCRRGEVSDNGRHDGIGIYTDLQRRCCCLPVQRKPQLRAVNFFCAEIDRAVRRLYLCILVAYKCSPRQGKSFKLPVIRECRPTVETHAQRPSLQRQYLVQGGRVEGMMTYPRYDIIFP</sequence>
<dbReference type="Proteomes" id="UP000054423">
    <property type="component" value="Unassembled WGS sequence"/>
</dbReference>
<name>W2KZS3_PHYNI</name>
<organism evidence="1">
    <name type="scientific">Phytophthora nicotianae</name>
    <name type="common">Potato buckeye rot agent</name>
    <name type="synonym">Phytophthora parasitica</name>
    <dbReference type="NCBI Taxonomy" id="4792"/>
    <lineage>
        <taxon>Eukaryota</taxon>
        <taxon>Sar</taxon>
        <taxon>Stramenopiles</taxon>
        <taxon>Oomycota</taxon>
        <taxon>Peronosporomycetes</taxon>
        <taxon>Peronosporales</taxon>
        <taxon>Peronosporaceae</taxon>
        <taxon>Phytophthora</taxon>
    </lineage>
</organism>